<dbReference type="PANTHER" id="PTHR32444:SF183">
    <property type="entry name" value="APPLE DOMAIN-CONTAINING PROTEIN"/>
    <property type="match status" value="1"/>
</dbReference>
<accession>A0A843VFQ4</accession>
<protein>
    <recommendedName>
        <fullName evidence="2">Apple domain-containing protein</fullName>
    </recommendedName>
</protein>
<evidence type="ECO:0000259" key="2">
    <source>
        <dbReference type="PROSITE" id="PS50948"/>
    </source>
</evidence>
<dbReference type="EMBL" id="NMUH01001318">
    <property type="protein sequence ID" value="MQL91243.1"/>
    <property type="molecule type" value="Genomic_DNA"/>
</dbReference>
<name>A0A843VFQ4_COLES</name>
<dbReference type="PANTHER" id="PTHR32444">
    <property type="entry name" value="BULB-TYPE LECTIN DOMAIN-CONTAINING PROTEIN"/>
    <property type="match status" value="1"/>
</dbReference>
<dbReference type="PROSITE" id="PS50948">
    <property type="entry name" value="PAN"/>
    <property type="match status" value="1"/>
</dbReference>
<dbReference type="AlphaFoldDB" id="A0A843VFQ4"/>
<keyword evidence="1" id="KW-0472">Membrane</keyword>
<keyword evidence="1" id="KW-1133">Transmembrane helix</keyword>
<organism evidence="3 4">
    <name type="scientific">Colocasia esculenta</name>
    <name type="common">Wild taro</name>
    <name type="synonym">Arum esculentum</name>
    <dbReference type="NCBI Taxonomy" id="4460"/>
    <lineage>
        <taxon>Eukaryota</taxon>
        <taxon>Viridiplantae</taxon>
        <taxon>Streptophyta</taxon>
        <taxon>Embryophyta</taxon>
        <taxon>Tracheophyta</taxon>
        <taxon>Spermatophyta</taxon>
        <taxon>Magnoliopsida</taxon>
        <taxon>Liliopsida</taxon>
        <taxon>Araceae</taxon>
        <taxon>Aroideae</taxon>
        <taxon>Colocasieae</taxon>
        <taxon>Colocasia</taxon>
    </lineage>
</organism>
<feature type="domain" description="Apple" evidence="2">
    <location>
        <begin position="159"/>
        <end position="241"/>
    </location>
</feature>
<dbReference type="Proteomes" id="UP000652761">
    <property type="component" value="Unassembled WGS sequence"/>
</dbReference>
<keyword evidence="4" id="KW-1185">Reference proteome</keyword>
<dbReference type="Pfam" id="PF08276">
    <property type="entry name" value="PAN_2"/>
    <property type="match status" value="1"/>
</dbReference>
<evidence type="ECO:0000313" key="3">
    <source>
        <dbReference type="EMBL" id="MQL91243.1"/>
    </source>
</evidence>
<reference evidence="3" key="1">
    <citation type="submission" date="2017-07" db="EMBL/GenBank/DDBJ databases">
        <title>Taro Niue Genome Assembly and Annotation.</title>
        <authorList>
            <person name="Atibalentja N."/>
            <person name="Keating K."/>
            <person name="Fields C.J."/>
        </authorList>
    </citation>
    <scope>NUCLEOTIDE SEQUENCE</scope>
    <source>
        <strain evidence="3">Niue_2</strain>
        <tissue evidence="3">Leaf</tissue>
    </source>
</reference>
<dbReference type="InterPro" id="IPR003609">
    <property type="entry name" value="Pan_app"/>
</dbReference>
<proteinExistence type="predicted"/>
<gene>
    <name evidence="3" type="ORF">Taro_023853</name>
</gene>
<comment type="caution">
    <text evidence="3">The sequence shown here is derived from an EMBL/GenBank/DDBJ whole genome shotgun (WGS) entry which is preliminary data.</text>
</comment>
<evidence type="ECO:0000313" key="4">
    <source>
        <dbReference type="Proteomes" id="UP000652761"/>
    </source>
</evidence>
<keyword evidence="1" id="KW-0812">Transmembrane</keyword>
<sequence length="241" mass="26827">MLFALFASSAVIGTMNPDDMTVIWVANRDRGINDFIDVIAFYNNDTLVLSIARGLGWDQRVGRNRNIMEWRSSDDPAHGIGLWIGKHFSDIPEMKTYDMFTFGFHAMAPMSPCGSFGICDMNDDSVYNCLQGFKRWLPQEDWYLRDGKHDCERRTALDCHNGTDGFVQVTGAKLPDTSAAAVNFTMGLDNRRAVCSRNFSCMAYSVVEVIGMGTGCILWVGDTVVGGVAWLMGVLMLGYPR</sequence>
<dbReference type="OrthoDB" id="1933550at2759"/>
<evidence type="ECO:0000256" key="1">
    <source>
        <dbReference type="SAM" id="Phobius"/>
    </source>
</evidence>
<feature type="transmembrane region" description="Helical" evidence="1">
    <location>
        <begin position="217"/>
        <end position="239"/>
    </location>
</feature>